<sequence length="448" mass="48465">MTNPPRTVDVVVVGAGFAGLAAARELTQQGHDVLVLEGRDRVGGRSFTGSVAGLPIDLGGSFVGPTQDAVKALAADLRIPTTPTHYQGKNIIRWRGSSRPYRGTIPRLSLLGLLDIARLQWQFERISRTVPVAAPWNARRAQQLDEVSLAQWLRLIRATASSRDLMAIMTRVTWGCEPDDVSLLHAARYVRAAGGMNRLLDTRNGAQEDHFPGGTQQIALAVAAELGDRVLLNSPVRRIDRHGSGVTLTTEHGQVEAGFVIVAVPPAHRAAIEFNPPLPPEYEQLANNWPQGRLSKAYAAYKTPFWRKNGFSGQSLSDQGPVFITFDLSPHPDGPGLLLGFVDSRSFDALSPEQRRKEALGCFAALFGDEALEPLDYADHRWGAEQFAPGGPTAAVPPGSWTKYGRVLRAPVGPIHWAGTETADNWTGYFDGAVRSGQRAAAEVAALL</sequence>
<evidence type="ECO:0000256" key="1">
    <source>
        <dbReference type="ARBA" id="ARBA00001974"/>
    </source>
</evidence>
<dbReference type="InterPro" id="IPR001613">
    <property type="entry name" value="Flavin_amine_oxidase"/>
</dbReference>
<evidence type="ECO:0000256" key="3">
    <source>
        <dbReference type="ARBA" id="ARBA00023002"/>
    </source>
</evidence>
<gene>
    <name evidence="6" type="ORF">A9X01_08530</name>
</gene>
<feature type="binding site" evidence="4">
    <location>
        <position position="421"/>
    </location>
    <ligand>
        <name>FAD</name>
        <dbReference type="ChEBI" id="CHEBI:57692"/>
    </ligand>
</feature>
<accession>A0A1A3BBN9</accession>
<dbReference type="Gene3D" id="3.50.50.60">
    <property type="entry name" value="FAD/NAD(P)-binding domain"/>
    <property type="match status" value="1"/>
</dbReference>
<dbReference type="PANTHER" id="PTHR43563:SF1">
    <property type="entry name" value="AMINE OXIDASE [FLAVIN-CONTAINING] B"/>
    <property type="match status" value="1"/>
</dbReference>
<dbReference type="InterPro" id="IPR036188">
    <property type="entry name" value="FAD/NAD-bd_sf"/>
</dbReference>
<evidence type="ECO:0000256" key="4">
    <source>
        <dbReference type="PIRSR" id="PIRSR601613-1"/>
    </source>
</evidence>
<evidence type="ECO:0000259" key="5">
    <source>
        <dbReference type="Pfam" id="PF01593"/>
    </source>
</evidence>
<name>A0A1A3BBN9_MYCAS</name>
<comment type="caution">
    <text evidence="6">The sequence shown here is derived from an EMBL/GenBank/DDBJ whole genome shotgun (WGS) entry which is preliminary data.</text>
</comment>
<dbReference type="SUPFAM" id="SSF51905">
    <property type="entry name" value="FAD/NAD(P)-binding domain"/>
    <property type="match status" value="1"/>
</dbReference>
<comment type="cofactor">
    <cofactor evidence="1">
        <name>FAD</name>
        <dbReference type="ChEBI" id="CHEBI:57692"/>
    </cofactor>
</comment>
<protein>
    <submittedName>
        <fullName evidence="6">Monooxygenase</fullName>
    </submittedName>
</protein>
<dbReference type="eggNOG" id="COG1231">
    <property type="taxonomic scope" value="Bacteria"/>
</dbReference>
<dbReference type="STRING" id="1790.A5645_22280"/>
<dbReference type="OrthoDB" id="337830at2"/>
<comment type="similarity">
    <text evidence="2">Belongs to the flavin monoamine oxidase family.</text>
</comment>
<dbReference type="SUPFAM" id="SSF54373">
    <property type="entry name" value="FAD-linked reductases, C-terminal domain"/>
    <property type="match status" value="1"/>
</dbReference>
<dbReference type="Proteomes" id="UP000093795">
    <property type="component" value="Unassembled WGS sequence"/>
</dbReference>
<dbReference type="GO" id="GO:0004497">
    <property type="term" value="F:monooxygenase activity"/>
    <property type="evidence" value="ECO:0007669"/>
    <property type="project" value="UniProtKB-KW"/>
</dbReference>
<dbReference type="PRINTS" id="PR00757">
    <property type="entry name" value="AMINEOXDASEF"/>
</dbReference>
<keyword evidence="6" id="KW-0503">Monooxygenase</keyword>
<dbReference type="InterPro" id="IPR002937">
    <property type="entry name" value="Amino_oxidase"/>
</dbReference>
<evidence type="ECO:0000313" key="6">
    <source>
        <dbReference type="EMBL" id="OBI72330.1"/>
    </source>
</evidence>
<feature type="binding site" evidence="4">
    <location>
        <position position="236"/>
    </location>
    <ligand>
        <name>FAD</name>
        <dbReference type="ChEBI" id="CHEBI:57692"/>
    </ligand>
</feature>
<proteinExistence type="inferred from homology"/>
<evidence type="ECO:0000256" key="2">
    <source>
        <dbReference type="ARBA" id="ARBA00005995"/>
    </source>
</evidence>
<feature type="binding site" evidence="4">
    <location>
        <position position="341"/>
    </location>
    <ligand>
        <name>substrate</name>
    </ligand>
</feature>
<dbReference type="InterPro" id="IPR050703">
    <property type="entry name" value="Flavin_MAO"/>
</dbReference>
<reference evidence="6 7" key="1">
    <citation type="submission" date="2016-06" db="EMBL/GenBank/DDBJ databases">
        <authorList>
            <person name="Kjaerup R.B."/>
            <person name="Dalgaard T.S."/>
            <person name="Juul-Madsen H.R."/>
        </authorList>
    </citation>
    <scope>NUCLEOTIDE SEQUENCE [LARGE SCALE GENOMIC DNA]</scope>
    <source>
        <strain evidence="6 7">1081914.2</strain>
    </source>
</reference>
<evidence type="ECO:0000313" key="7">
    <source>
        <dbReference type="Proteomes" id="UP000093795"/>
    </source>
</evidence>
<dbReference type="EMBL" id="LZKQ01000337">
    <property type="protein sequence ID" value="OBI72330.1"/>
    <property type="molecule type" value="Genomic_DNA"/>
</dbReference>
<dbReference type="AlphaFoldDB" id="A0A1A3BBN9"/>
<feature type="domain" description="Amine oxidase" evidence="5">
    <location>
        <begin position="17"/>
        <end position="444"/>
    </location>
</feature>
<keyword evidence="3" id="KW-0560">Oxidoreductase</keyword>
<dbReference type="Pfam" id="PF01593">
    <property type="entry name" value="Amino_oxidase"/>
    <property type="match status" value="1"/>
</dbReference>
<dbReference type="RefSeq" id="WP_065123932.1">
    <property type="nucleotide sequence ID" value="NZ_LZKQ01000337.1"/>
</dbReference>
<dbReference type="PANTHER" id="PTHR43563">
    <property type="entry name" value="AMINE OXIDASE"/>
    <property type="match status" value="1"/>
</dbReference>
<organism evidence="6 7">
    <name type="scientific">Mycobacterium asiaticum</name>
    <dbReference type="NCBI Taxonomy" id="1790"/>
    <lineage>
        <taxon>Bacteria</taxon>
        <taxon>Bacillati</taxon>
        <taxon>Actinomycetota</taxon>
        <taxon>Actinomycetes</taxon>
        <taxon>Mycobacteriales</taxon>
        <taxon>Mycobacteriaceae</taxon>
        <taxon>Mycobacterium</taxon>
    </lineage>
</organism>